<keyword evidence="4" id="KW-0067">ATP-binding</keyword>
<proteinExistence type="predicted"/>
<keyword evidence="5" id="KW-1133">Transmembrane helix</keyword>
<dbReference type="PANTHER" id="PTHR44329">
    <property type="entry name" value="SERINE/THREONINE-PROTEIN KINASE TNNI3K-RELATED"/>
    <property type="match status" value="1"/>
</dbReference>
<dbReference type="InterPro" id="IPR000719">
    <property type="entry name" value="Prot_kinase_dom"/>
</dbReference>
<evidence type="ECO:0000313" key="7">
    <source>
        <dbReference type="EMBL" id="CAG8474618.1"/>
    </source>
</evidence>
<dbReference type="SUPFAM" id="SSF56112">
    <property type="entry name" value="Protein kinase-like (PK-like)"/>
    <property type="match status" value="1"/>
</dbReference>
<protein>
    <submittedName>
        <fullName evidence="7">32697_t:CDS:1</fullName>
    </submittedName>
</protein>
<dbReference type="Proteomes" id="UP000789901">
    <property type="component" value="Unassembled WGS sequence"/>
</dbReference>
<organism evidence="7 8">
    <name type="scientific">Gigaspora margarita</name>
    <dbReference type="NCBI Taxonomy" id="4874"/>
    <lineage>
        <taxon>Eukaryota</taxon>
        <taxon>Fungi</taxon>
        <taxon>Fungi incertae sedis</taxon>
        <taxon>Mucoromycota</taxon>
        <taxon>Glomeromycotina</taxon>
        <taxon>Glomeromycetes</taxon>
        <taxon>Diversisporales</taxon>
        <taxon>Gigasporaceae</taxon>
        <taxon>Gigaspora</taxon>
    </lineage>
</organism>
<dbReference type="InterPro" id="IPR011009">
    <property type="entry name" value="Kinase-like_dom_sf"/>
</dbReference>
<name>A0ABM8VXY0_GIGMA</name>
<gene>
    <name evidence="7" type="ORF">GMARGA_LOCUS942</name>
</gene>
<feature type="transmembrane region" description="Helical" evidence="5">
    <location>
        <begin position="280"/>
        <end position="298"/>
    </location>
</feature>
<accession>A0ABM8VXY0</accession>
<dbReference type="PANTHER" id="PTHR44329:SF288">
    <property type="entry name" value="MITOGEN-ACTIVATED PROTEIN KINASE KINASE KINASE 20"/>
    <property type="match status" value="1"/>
</dbReference>
<evidence type="ECO:0000256" key="2">
    <source>
        <dbReference type="ARBA" id="ARBA00022741"/>
    </source>
</evidence>
<evidence type="ECO:0000256" key="5">
    <source>
        <dbReference type="SAM" id="Phobius"/>
    </source>
</evidence>
<keyword evidence="5" id="KW-0812">Transmembrane</keyword>
<keyword evidence="3" id="KW-0418">Kinase</keyword>
<feature type="transmembrane region" description="Helical" evidence="5">
    <location>
        <begin position="251"/>
        <end position="274"/>
    </location>
</feature>
<feature type="domain" description="Protein kinase" evidence="6">
    <location>
        <begin position="13"/>
        <end position="340"/>
    </location>
</feature>
<evidence type="ECO:0000259" key="6">
    <source>
        <dbReference type="PROSITE" id="PS50011"/>
    </source>
</evidence>
<dbReference type="InterPro" id="IPR051681">
    <property type="entry name" value="Ser/Thr_Kinases-Pseudokinases"/>
</dbReference>
<dbReference type="InterPro" id="IPR001245">
    <property type="entry name" value="Ser-Thr/Tyr_kinase_cat_dom"/>
</dbReference>
<dbReference type="EMBL" id="CAJVQB010000205">
    <property type="protein sequence ID" value="CAG8474618.1"/>
    <property type="molecule type" value="Genomic_DNA"/>
</dbReference>
<evidence type="ECO:0000313" key="8">
    <source>
        <dbReference type="Proteomes" id="UP000789901"/>
    </source>
</evidence>
<dbReference type="Pfam" id="PF07714">
    <property type="entry name" value="PK_Tyr_Ser-Thr"/>
    <property type="match status" value="1"/>
</dbReference>
<reference evidence="7 8" key="1">
    <citation type="submission" date="2021-06" db="EMBL/GenBank/DDBJ databases">
        <authorList>
            <person name="Kallberg Y."/>
            <person name="Tangrot J."/>
            <person name="Rosling A."/>
        </authorList>
    </citation>
    <scope>NUCLEOTIDE SEQUENCE [LARGE SCALE GENOMIC DNA]</scope>
    <source>
        <strain evidence="7 8">120-4 pot B 10/14</strain>
    </source>
</reference>
<evidence type="ECO:0000256" key="3">
    <source>
        <dbReference type="ARBA" id="ARBA00022777"/>
    </source>
</evidence>
<comment type="caution">
    <text evidence="7">The sequence shown here is derived from an EMBL/GenBank/DDBJ whole genome shotgun (WGS) entry which is preliminary data.</text>
</comment>
<dbReference type="Gene3D" id="1.10.510.10">
    <property type="entry name" value="Transferase(Phosphotransferase) domain 1"/>
    <property type="match status" value="1"/>
</dbReference>
<keyword evidence="8" id="KW-1185">Reference proteome</keyword>
<dbReference type="PROSITE" id="PS50011">
    <property type="entry name" value="PROTEIN_KINASE_DOM"/>
    <property type="match status" value="1"/>
</dbReference>
<sequence>MKNTDFEYEFNEFKEKQIIDSGSFSTVYMSYSQKLDSIVALKMFSNKENEDFKEAIIQEVKIMCERKLEHNNIIQVFGITKDPELSEYGLVLHYANNGHLRDYLKKHSLEWSDKFRMAKEIASGINYLHNKSDKDIKQYVIIGGREEPIYETPDNFKNLYIRDWSGDLGKRPMSKKICLELDTQICLHHLYQITNGLKGFFFRVHPSEDRDYLLDQIFQDLVQDKEFAKKFVATFQLEKALKKALENAMKFVKVVSFFCAAALENAVVIANFYFQDAVHVFLNCFSAAVIVTFAAVTNRKENEKAFCVAVFAVERSEEICPIFAVNIAFWAVYWSYQKLV</sequence>
<keyword evidence="5" id="KW-0472">Membrane</keyword>
<evidence type="ECO:0000256" key="4">
    <source>
        <dbReference type="ARBA" id="ARBA00022840"/>
    </source>
</evidence>
<keyword evidence="2" id="KW-0547">Nucleotide-binding</keyword>
<keyword evidence="1" id="KW-0808">Transferase</keyword>
<evidence type="ECO:0000256" key="1">
    <source>
        <dbReference type="ARBA" id="ARBA00022679"/>
    </source>
</evidence>